<dbReference type="Pfam" id="PF04425">
    <property type="entry name" value="Bul1_N"/>
    <property type="match status" value="1"/>
</dbReference>
<feature type="region of interest" description="Disordered" evidence="1">
    <location>
        <begin position="158"/>
        <end position="247"/>
    </location>
</feature>
<dbReference type="EMBL" id="BSXU01004759">
    <property type="protein sequence ID" value="GMG47356.1"/>
    <property type="molecule type" value="Genomic_DNA"/>
</dbReference>
<dbReference type="OrthoDB" id="3977431at2759"/>
<dbReference type="InterPro" id="IPR039634">
    <property type="entry name" value="Bul1-like"/>
</dbReference>
<comment type="caution">
    <text evidence="3">The sequence shown here is derived from an EMBL/GenBank/DDBJ whole genome shotgun (WGS) entry which is preliminary data.</text>
</comment>
<proteinExistence type="predicted"/>
<dbReference type="PANTHER" id="PTHR31904:SF1">
    <property type="entry name" value="BYPASS OF STOP CODON PROTEIN 5-RELATED"/>
    <property type="match status" value="1"/>
</dbReference>
<dbReference type="Proteomes" id="UP001165063">
    <property type="component" value="Unassembled WGS sequence"/>
</dbReference>
<feature type="domain" description="Bul1 N-terminal" evidence="2">
    <location>
        <begin position="115"/>
        <end position="547"/>
    </location>
</feature>
<dbReference type="PANTHER" id="PTHR31904">
    <property type="entry name" value="BYPASS OF STOP CODON PROTEIN 5-RELATED"/>
    <property type="match status" value="1"/>
</dbReference>
<evidence type="ECO:0000313" key="3">
    <source>
        <dbReference type="EMBL" id="GMG47356.1"/>
    </source>
</evidence>
<keyword evidence="4" id="KW-1185">Reference proteome</keyword>
<reference evidence="3" key="1">
    <citation type="submission" date="2023-04" db="EMBL/GenBank/DDBJ databases">
        <title>Ambrosiozyma monospora NBRC 1965.</title>
        <authorList>
            <person name="Ichikawa N."/>
            <person name="Sato H."/>
            <person name="Tonouchi N."/>
        </authorList>
    </citation>
    <scope>NUCLEOTIDE SEQUENCE</scope>
    <source>
        <strain evidence="3">NBRC 1965</strain>
    </source>
</reference>
<dbReference type="InterPro" id="IPR007519">
    <property type="entry name" value="Bul1_N"/>
</dbReference>
<accession>A0A9W6YXS0</accession>
<feature type="compositionally biased region" description="Polar residues" evidence="1">
    <location>
        <begin position="31"/>
        <end position="42"/>
    </location>
</feature>
<sequence>MVQKSLGSGILRKIRRGTSQERNQSHHSHSTKSGGFQSTTNTLSATSSHRSAFYSNSIKSSSSSGATTPAIISNEADMCPCDDCLSYMPPTPLRTEESLTGNETLQDNHNHQSEQDYFNFKDQANNVRVSEVLPTFDLDRYIINRTLNDAAARTELPDYNEVSQESRITRGRTGQPGQSSSSGDLVHPSHMERVGSSLTANSSSTTDGAAGSGQGSAPGGVTSGTGSVSGSNNNSSPNVSGPNYNDRVLNNLSQLERVDTAIHISVTLTRAYPEMGKAPLKENQLREYHPGDVITGSILVESKSARSIPFNMFLVTFEGVMTIPGSKGTVVRRTFLKMVDFGACYHYGYVPTPNVKTPHQPNIVDPVDGAEYGFPDSMTIEPGSKHKKFFYFQLPHNLLDSSCDHQIISHFDSLPPSFGLDTNCMNGAAEDIAINELLGYGRCLAPGSPIVLNDQTEKDQSISYSINVAIIGKNTGENAMFWEKKKIGSKYCMLQEKQHFIRFVPGEDINAPPPITSSAFLHPSTRKQLEKLERLSKDTIKRLEQTKELKKIGVTDERELLELTTDAVDLKDYHTVNGSDDKKETQLRLNTKPSIKYNYNYHEAISNKIDCEVRIPLRHKKKAFGFGGSSKMPDELGLLTVGCSIAKDAKIPYILPTAMKKLAEKPPGPSRSASRVRQPTLSDDQLRCVINFSVGHD</sequence>
<feature type="compositionally biased region" description="Low complexity" evidence="1">
    <location>
        <begin position="224"/>
        <end position="243"/>
    </location>
</feature>
<feature type="compositionally biased region" description="Gly residues" evidence="1">
    <location>
        <begin position="210"/>
        <end position="223"/>
    </location>
</feature>
<name>A0A9W6YXS0_AMBMO</name>
<gene>
    <name evidence="3" type="ORF">Amon01_000696300</name>
</gene>
<feature type="region of interest" description="Disordered" evidence="1">
    <location>
        <begin position="1"/>
        <end position="42"/>
    </location>
</feature>
<feature type="compositionally biased region" description="Low complexity" evidence="1">
    <location>
        <begin position="199"/>
        <end position="209"/>
    </location>
</feature>
<protein>
    <submittedName>
        <fullName evidence="3">Unnamed protein product</fullName>
    </submittedName>
</protein>
<evidence type="ECO:0000313" key="4">
    <source>
        <dbReference type="Proteomes" id="UP001165063"/>
    </source>
</evidence>
<evidence type="ECO:0000259" key="2">
    <source>
        <dbReference type="Pfam" id="PF04425"/>
    </source>
</evidence>
<organism evidence="3 4">
    <name type="scientific">Ambrosiozyma monospora</name>
    <name type="common">Yeast</name>
    <name type="synonym">Endomycopsis monosporus</name>
    <dbReference type="NCBI Taxonomy" id="43982"/>
    <lineage>
        <taxon>Eukaryota</taxon>
        <taxon>Fungi</taxon>
        <taxon>Dikarya</taxon>
        <taxon>Ascomycota</taxon>
        <taxon>Saccharomycotina</taxon>
        <taxon>Pichiomycetes</taxon>
        <taxon>Pichiales</taxon>
        <taxon>Pichiaceae</taxon>
        <taxon>Ambrosiozyma</taxon>
    </lineage>
</organism>
<dbReference type="AlphaFoldDB" id="A0A9W6YXS0"/>
<evidence type="ECO:0000256" key="1">
    <source>
        <dbReference type="SAM" id="MobiDB-lite"/>
    </source>
</evidence>